<evidence type="ECO:0000256" key="4">
    <source>
        <dbReference type="ARBA" id="ARBA00023163"/>
    </source>
</evidence>
<keyword evidence="5" id="KW-0539">Nucleus</keyword>
<dbReference type="PANTHER" id="PTHR47425">
    <property type="entry name" value="FARB-RELATED"/>
    <property type="match status" value="1"/>
</dbReference>
<feature type="compositionally biased region" description="Polar residues" evidence="6">
    <location>
        <begin position="78"/>
        <end position="90"/>
    </location>
</feature>
<protein>
    <recommendedName>
        <fullName evidence="7">Zn(2)-C6 fungal-type domain-containing protein</fullName>
    </recommendedName>
</protein>
<feature type="compositionally biased region" description="Low complexity" evidence="6">
    <location>
        <begin position="615"/>
        <end position="626"/>
    </location>
</feature>
<evidence type="ECO:0000259" key="7">
    <source>
        <dbReference type="PROSITE" id="PS50048"/>
    </source>
</evidence>
<dbReference type="Pfam" id="PF00172">
    <property type="entry name" value="Zn_clus"/>
    <property type="match status" value="1"/>
</dbReference>
<dbReference type="GO" id="GO:0003677">
    <property type="term" value="F:DNA binding"/>
    <property type="evidence" value="ECO:0007669"/>
    <property type="project" value="UniProtKB-KW"/>
</dbReference>
<dbReference type="Pfam" id="PF04082">
    <property type="entry name" value="Fungal_trans"/>
    <property type="match status" value="1"/>
</dbReference>
<feature type="domain" description="Zn(2)-C6 fungal-type" evidence="7">
    <location>
        <begin position="18"/>
        <end position="50"/>
    </location>
</feature>
<evidence type="ECO:0000256" key="1">
    <source>
        <dbReference type="ARBA" id="ARBA00022723"/>
    </source>
</evidence>
<dbReference type="CDD" id="cd12148">
    <property type="entry name" value="fungal_TF_MHR"/>
    <property type="match status" value="1"/>
</dbReference>
<dbReference type="CDD" id="cd00067">
    <property type="entry name" value="GAL4"/>
    <property type="match status" value="1"/>
</dbReference>
<dbReference type="VEuPathDB" id="FungiDB:P175DRAFT_0436969"/>
<gene>
    <name evidence="8" type="ORF">AOCH_000550</name>
</gene>
<dbReference type="OrthoDB" id="4161332at2759"/>
<dbReference type="Proteomes" id="UP000034947">
    <property type="component" value="Unassembled WGS sequence"/>
</dbReference>
<keyword evidence="2" id="KW-0805">Transcription regulation</keyword>
<feature type="region of interest" description="Disordered" evidence="6">
    <location>
        <begin position="615"/>
        <end position="643"/>
    </location>
</feature>
<dbReference type="SMART" id="SM00906">
    <property type="entry name" value="Fungal_trans"/>
    <property type="match status" value="1"/>
</dbReference>
<proteinExistence type="predicted"/>
<evidence type="ECO:0000256" key="2">
    <source>
        <dbReference type="ARBA" id="ARBA00023015"/>
    </source>
</evidence>
<feature type="region of interest" description="Disordered" evidence="6">
    <location>
        <begin position="59"/>
        <end position="107"/>
    </location>
</feature>
<dbReference type="AlphaFoldDB" id="A0A0F8UP76"/>
<dbReference type="InterPro" id="IPR052761">
    <property type="entry name" value="Fungal_Detox/Toxin_TFs"/>
</dbReference>
<keyword evidence="3" id="KW-0238">DNA-binding</keyword>
<comment type="caution">
    <text evidence="8">The sequence shown here is derived from an EMBL/GenBank/DDBJ whole genome shotgun (WGS) entry which is preliminary data.</text>
</comment>
<dbReference type="EMBL" id="JYKN01001237">
    <property type="protein sequence ID" value="KKK21298.1"/>
    <property type="molecule type" value="Genomic_DNA"/>
</dbReference>
<evidence type="ECO:0000256" key="6">
    <source>
        <dbReference type="SAM" id="MobiDB-lite"/>
    </source>
</evidence>
<keyword evidence="9" id="KW-1185">Reference proteome</keyword>
<dbReference type="GO" id="GO:0000981">
    <property type="term" value="F:DNA-binding transcription factor activity, RNA polymerase II-specific"/>
    <property type="evidence" value="ECO:0007669"/>
    <property type="project" value="InterPro"/>
</dbReference>
<keyword evidence="4" id="KW-0804">Transcription</keyword>
<dbReference type="PANTHER" id="PTHR47425:SF3">
    <property type="entry name" value="ZN(II)2CYS6 TRANSCRIPTION FACTOR (EUROFUNG)"/>
    <property type="match status" value="1"/>
</dbReference>
<keyword evidence="1" id="KW-0479">Metal-binding</keyword>
<dbReference type="InterPro" id="IPR001138">
    <property type="entry name" value="Zn2Cys6_DnaBD"/>
</dbReference>
<reference evidence="8 9" key="1">
    <citation type="submission" date="2015-02" db="EMBL/GenBank/DDBJ databases">
        <title>Draft Genome Sequences of Two Closely-Related Aflatoxigenic Aspergillus Species Obtained from the Cote d'Ivoire.</title>
        <authorList>
            <person name="Moore G.G."/>
            <person name="Beltz S.B."/>
            <person name="Mack B.M."/>
        </authorList>
    </citation>
    <scope>NUCLEOTIDE SEQUENCE [LARGE SCALE GENOMIC DNA]</scope>
    <source>
        <strain evidence="8 9">SRRC1432</strain>
    </source>
</reference>
<organism evidence="8 9">
    <name type="scientific">Aspergillus ochraceoroseus</name>
    <dbReference type="NCBI Taxonomy" id="138278"/>
    <lineage>
        <taxon>Eukaryota</taxon>
        <taxon>Fungi</taxon>
        <taxon>Dikarya</taxon>
        <taxon>Ascomycota</taxon>
        <taxon>Pezizomycotina</taxon>
        <taxon>Eurotiomycetes</taxon>
        <taxon>Eurotiomycetidae</taxon>
        <taxon>Eurotiales</taxon>
        <taxon>Aspergillaceae</taxon>
        <taxon>Aspergillus</taxon>
        <taxon>Aspergillus subgen. Nidulantes</taxon>
    </lineage>
</organism>
<feature type="compositionally biased region" description="Polar residues" evidence="6">
    <location>
        <begin position="627"/>
        <end position="637"/>
    </location>
</feature>
<dbReference type="InterPro" id="IPR007219">
    <property type="entry name" value="XnlR_reg_dom"/>
</dbReference>
<evidence type="ECO:0000313" key="8">
    <source>
        <dbReference type="EMBL" id="KKK21298.1"/>
    </source>
</evidence>
<dbReference type="GO" id="GO:0008270">
    <property type="term" value="F:zinc ion binding"/>
    <property type="evidence" value="ECO:0007669"/>
    <property type="project" value="InterPro"/>
</dbReference>
<evidence type="ECO:0000256" key="5">
    <source>
        <dbReference type="ARBA" id="ARBA00023242"/>
    </source>
</evidence>
<sequence length="684" mass="76603">MPSTPSTTSARRHQSGVACQACRRRKVRCSFSVTGVPCTACTQDQVECLVNTKQLNRFQRNRTPVTPSLRPIAPAQTHGVNGSSSSNKNDLPSEPNVAGNTATPLSGGPHNIEAEERNGVEIATAALGQPQNVGEVPSTPVVEKSKREGTGPTSALNICSLPRHFFIPVTNRVSLSDEDRNYLQIKGVFTLPSKAVCDSFLRAYFYHVHPVMPVIDVNLLLNMHHSGRLQEYNLLLLWSIFFVAVNFVPANVYEQEEGCNSRREMKAMFYSRAKCMYDNGAETDKIVLLQSSLLLGFWYSELDEHMQPWYWTGIAIDLCQMLGLHRDPHSSKANSSITPQQWCLWRRLWWSCFFRDRWLGLTLGRPLRINLNDCDTPMPVVADMLSDMDRIPDSAAAAAYLPNDFPRLAQYWVKLIELSKVLGTVITMNYQAVRPRPSLQQFETVEQDILRFQLPDLYEAGLSRWAGFYAYHVHLHYQALAITFYRPYERDTPEGLDPNEEEDWRHRVRSKADAAASRTNYILDALVQGKLLEYVGPMTPPLLIPAMQTHLLHCKRADPLSKRLRLNKLDMCILILEELQKTYTAASIYRVLFIKAIQQIFPGYSKGIEPLHQNAPAASGAGASNATDPTSSTTGSSAEDPITYDVSLSDDQEADAAATDSFVHALTDEASIFNLLGNMGSDMI</sequence>
<evidence type="ECO:0000256" key="3">
    <source>
        <dbReference type="ARBA" id="ARBA00023125"/>
    </source>
</evidence>
<dbReference type="GO" id="GO:0006351">
    <property type="term" value="P:DNA-templated transcription"/>
    <property type="evidence" value="ECO:0007669"/>
    <property type="project" value="InterPro"/>
</dbReference>
<name>A0A0F8UP76_9EURO</name>
<accession>A0A0F8UP76</accession>
<dbReference type="PROSITE" id="PS50048">
    <property type="entry name" value="ZN2_CY6_FUNGAL_2"/>
    <property type="match status" value="1"/>
</dbReference>
<dbReference type="PROSITE" id="PS00463">
    <property type="entry name" value="ZN2_CY6_FUNGAL_1"/>
    <property type="match status" value="1"/>
</dbReference>
<evidence type="ECO:0000313" key="9">
    <source>
        <dbReference type="Proteomes" id="UP000034947"/>
    </source>
</evidence>
<dbReference type="InterPro" id="IPR036864">
    <property type="entry name" value="Zn2-C6_fun-type_DNA-bd_sf"/>
</dbReference>
<dbReference type="SUPFAM" id="SSF57701">
    <property type="entry name" value="Zn2/Cys6 DNA-binding domain"/>
    <property type="match status" value="1"/>
</dbReference>
<dbReference type="SMART" id="SM00066">
    <property type="entry name" value="GAL4"/>
    <property type="match status" value="1"/>
</dbReference>
<dbReference type="Gene3D" id="4.10.240.10">
    <property type="entry name" value="Zn(2)-C6 fungal-type DNA-binding domain"/>
    <property type="match status" value="1"/>
</dbReference>